<evidence type="ECO:0000313" key="2">
    <source>
        <dbReference type="Proteomes" id="UP000215914"/>
    </source>
</evidence>
<keyword evidence="2" id="KW-1185">Reference proteome</keyword>
<organism evidence="1 2">
    <name type="scientific">Helianthus annuus</name>
    <name type="common">Common sunflower</name>
    <dbReference type="NCBI Taxonomy" id="4232"/>
    <lineage>
        <taxon>Eukaryota</taxon>
        <taxon>Viridiplantae</taxon>
        <taxon>Streptophyta</taxon>
        <taxon>Embryophyta</taxon>
        <taxon>Tracheophyta</taxon>
        <taxon>Spermatophyta</taxon>
        <taxon>Magnoliopsida</taxon>
        <taxon>eudicotyledons</taxon>
        <taxon>Gunneridae</taxon>
        <taxon>Pentapetalae</taxon>
        <taxon>asterids</taxon>
        <taxon>campanulids</taxon>
        <taxon>Asterales</taxon>
        <taxon>Asteraceae</taxon>
        <taxon>Asteroideae</taxon>
        <taxon>Heliantheae alliance</taxon>
        <taxon>Heliantheae</taxon>
        <taxon>Helianthus</taxon>
    </lineage>
</organism>
<gene>
    <name evidence="1" type="ORF">HannXRQ_Chr08g0235801</name>
</gene>
<dbReference type="EMBL" id="CM007897">
    <property type="protein sequence ID" value="OTG19590.1"/>
    <property type="molecule type" value="Genomic_DNA"/>
</dbReference>
<name>A0A251U8B3_HELAN</name>
<protein>
    <submittedName>
        <fullName evidence="1">Uncharacterized protein</fullName>
    </submittedName>
</protein>
<accession>A0A251U8B3</accession>
<sequence>MWGLLFEKYVTTYLLLVVDISSEFADAMFASVSIYASCLRLEGTTLDGPILEQ</sequence>
<dbReference type="InParanoid" id="A0A251U8B3"/>
<proteinExistence type="predicted"/>
<dbReference type="AlphaFoldDB" id="A0A251U8B3"/>
<reference evidence="2" key="1">
    <citation type="journal article" date="2017" name="Nature">
        <title>The sunflower genome provides insights into oil metabolism, flowering and Asterid evolution.</title>
        <authorList>
            <person name="Badouin H."/>
            <person name="Gouzy J."/>
            <person name="Grassa C.J."/>
            <person name="Murat F."/>
            <person name="Staton S.E."/>
            <person name="Cottret L."/>
            <person name="Lelandais-Briere C."/>
            <person name="Owens G.L."/>
            <person name="Carrere S."/>
            <person name="Mayjonade B."/>
            <person name="Legrand L."/>
            <person name="Gill N."/>
            <person name="Kane N.C."/>
            <person name="Bowers J.E."/>
            <person name="Hubner S."/>
            <person name="Bellec A."/>
            <person name="Berard A."/>
            <person name="Berges H."/>
            <person name="Blanchet N."/>
            <person name="Boniface M.C."/>
            <person name="Brunel D."/>
            <person name="Catrice O."/>
            <person name="Chaidir N."/>
            <person name="Claudel C."/>
            <person name="Donnadieu C."/>
            <person name="Faraut T."/>
            <person name="Fievet G."/>
            <person name="Helmstetter N."/>
            <person name="King M."/>
            <person name="Knapp S.J."/>
            <person name="Lai Z."/>
            <person name="Le Paslier M.C."/>
            <person name="Lippi Y."/>
            <person name="Lorenzon L."/>
            <person name="Mandel J.R."/>
            <person name="Marage G."/>
            <person name="Marchand G."/>
            <person name="Marquand E."/>
            <person name="Bret-Mestries E."/>
            <person name="Morien E."/>
            <person name="Nambeesan S."/>
            <person name="Nguyen T."/>
            <person name="Pegot-Espagnet P."/>
            <person name="Pouilly N."/>
            <person name="Raftis F."/>
            <person name="Sallet E."/>
            <person name="Schiex T."/>
            <person name="Thomas J."/>
            <person name="Vandecasteele C."/>
            <person name="Vares D."/>
            <person name="Vear F."/>
            <person name="Vautrin S."/>
            <person name="Crespi M."/>
            <person name="Mangin B."/>
            <person name="Burke J.M."/>
            <person name="Salse J."/>
            <person name="Munos S."/>
            <person name="Vincourt P."/>
            <person name="Rieseberg L.H."/>
            <person name="Langlade N.B."/>
        </authorList>
    </citation>
    <scope>NUCLEOTIDE SEQUENCE [LARGE SCALE GENOMIC DNA]</scope>
    <source>
        <strain evidence="2">cv. SF193</strain>
    </source>
</reference>
<evidence type="ECO:0000313" key="1">
    <source>
        <dbReference type="EMBL" id="OTG19590.1"/>
    </source>
</evidence>
<dbReference type="Proteomes" id="UP000215914">
    <property type="component" value="Chromosome 8"/>
</dbReference>